<dbReference type="InterPro" id="IPR036397">
    <property type="entry name" value="RNaseH_sf"/>
</dbReference>
<dbReference type="Gene3D" id="3.30.420.10">
    <property type="entry name" value="Ribonuclease H-like superfamily/Ribonuclease H"/>
    <property type="match status" value="1"/>
</dbReference>
<dbReference type="AlphaFoldDB" id="A0AAV0Y0M1"/>
<reference evidence="2 3" key="1">
    <citation type="submission" date="2023-01" db="EMBL/GenBank/DDBJ databases">
        <authorList>
            <person name="Whitehead M."/>
        </authorList>
    </citation>
    <scope>NUCLEOTIDE SEQUENCE [LARGE SCALE GENOMIC DNA]</scope>
</reference>
<dbReference type="SUPFAM" id="SSF53098">
    <property type="entry name" value="Ribonuclease H-like"/>
    <property type="match status" value="1"/>
</dbReference>
<dbReference type="InterPro" id="IPR012337">
    <property type="entry name" value="RNaseH-like_sf"/>
</dbReference>
<gene>
    <name evidence="2" type="ORF">MEUPH1_LOCUS27275</name>
</gene>
<proteinExistence type="predicted"/>
<evidence type="ECO:0000313" key="2">
    <source>
        <dbReference type="EMBL" id="CAI6373537.1"/>
    </source>
</evidence>
<comment type="caution">
    <text evidence="2">The sequence shown here is derived from an EMBL/GenBank/DDBJ whole genome shotgun (WGS) entry which is preliminary data.</text>
</comment>
<dbReference type="Pfam" id="PF18701">
    <property type="entry name" value="DUF5641"/>
    <property type="match status" value="1"/>
</dbReference>
<accession>A0AAV0Y0M1</accession>
<evidence type="ECO:0000313" key="3">
    <source>
        <dbReference type="Proteomes" id="UP001160148"/>
    </source>
</evidence>
<dbReference type="Proteomes" id="UP001160148">
    <property type="component" value="Unassembled WGS sequence"/>
</dbReference>
<dbReference type="GO" id="GO:0003676">
    <property type="term" value="F:nucleic acid binding"/>
    <property type="evidence" value="ECO:0007669"/>
    <property type="project" value="InterPro"/>
</dbReference>
<dbReference type="PANTHER" id="PTHR47331">
    <property type="entry name" value="PHD-TYPE DOMAIN-CONTAINING PROTEIN"/>
    <property type="match status" value="1"/>
</dbReference>
<organism evidence="2 3">
    <name type="scientific">Macrosiphum euphorbiae</name>
    <name type="common">potato aphid</name>
    <dbReference type="NCBI Taxonomy" id="13131"/>
    <lineage>
        <taxon>Eukaryota</taxon>
        <taxon>Metazoa</taxon>
        <taxon>Ecdysozoa</taxon>
        <taxon>Arthropoda</taxon>
        <taxon>Hexapoda</taxon>
        <taxon>Insecta</taxon>
        <taxon>Pterygota</taxon>
        <taxon>Neoptera</taxon>
        <taxon>Paraneoptera</taxon>
        <taxon>Hemiptera</taxon>
        <taxon>Sternorrhyncha</taxon>
        <taxon>Aphidomorpha</taxon>
        <taxon>Aphidoidea</taxon>
        <taxon>Aphididae</taxon>
        <taxon>Macrosiphini</taxon>
        <taxon>Macrosiphum</taxon>
    </lineage>
</organism>
<keyword evidence="3" id="KW-1185">Reference proteome</keyword>
<evidence type="ECO:0000259" key="1">
    <source>
        <dbReference type="Pfam" id="PF18701"/>
    </source>
</evidence>
<name>A0AAV0Y0M1_9HEMI</name>
<sequence>MLANHKIRVQDTLTLHEITWRFIPPRSPHFGGLWEAAVKAVKKHLNRTIANSRLTYDELYTVLTQIECCLNSRPLIPISEDPTDLNVLTPAHFLIGSSLRALPEPDVRDISINRLSRWQRVQQLVQHVWARWSKEYLGQLQGRNKWSKCRGPSIQPGTMVLIKENNLPPLKWLLGRVTNVHPGPDGVIRVATVHTNLGSKKRALRLLCPLPIDT</sequence>
<dbReference type="InterPro" id="IPR040676">
    <property type="entry name" value="DUF5641"/>
</dbReference>
<protein>
    <recommendedName>
        <fullName evidence="1">DUF5641 domain-containing protein</fullName>
    </recommendedName>
</protein>
<feature type="domain" description="DUF5641" evidence="1">
    <location>
        <begin position="116"/>
        <end position="210"/>
    </location>
</feature>
<dbReference type="EMBL" id="CARXXK010001098">
    <property type="protein sequence ID" value="CAI6373537.1"/>
    <property type="molecule type" value="Genomic_DNA"/>
</dbReference>